<accession>K4IDZ9</accession>
<evidence type="ECO:0000313" key="1">
    <source>
        <dbReference type="EMBL" id="AFU67336.1"/>
    </source>
</evidence>
<dbReference type="OrthoDB" id="1449590at2"/>
<gene>
    <name evidence="1" type="ordered locus">P700755_000297</name>
</gene>
<sequence length="117" mass="14527">MNKRFKPVQIKGHYWLPLCKNYFDNIDVTFEGNRFGIEINLPEEDLEIIFNKWKKSYNEYEFKGFKYYWNYHKSSIYVYKDKRFDWDVLEKNNKLIMKKFKQGIDLLIKKYRNISGK</sequence>
<dbReference type="KEGG" id="ptq:P700755_000297"/>
<reference evidence="1" key="1">
    <citation type="submission" date="2006-03" db="EMBL/GenBank/DDBJ databases">
        <authorList>
            <person name="Bowman J."/>
            <person name="Ferriera S."/>
            <person name="Johnson J."/>
            <person name="Kravitz S."/>
            <person name="Halpern A."/>
            <person name="Remington K."/>
            <person name="Beeson K."/>
            <person name="Tran B."/>
            <person name="Rogers Y.-H."/>
            <person name="Friedman R."/>
            <person name="Venter J.C."/>
        </authorList>
    </citation>
    <scope>NUCLEOTIDE SEQUENCE [LARGE SCALE GENOMIC DNA]</scope>
    <source>
        <strain evidence="1">ATCC 700755</strain>
    </source>
</reference>
<name>K4IDZ9_PSYTT</name>
<organism evidence="1 2">
    <name type="scientific">Psychroflexus torquis (strain ATCC 700755 / CIP 106069 / ACAM 623)</name>
    <dbReference type="NCBI Taxonomy" id="313595"/>
    <lineage>
        <taxon>Bacteria</taxon>
        <taxon>Pseudomonadati</taxon>
        <taxon>Bacteroidota</taxon>
        <taxon>Flavobacteriia</taxon>
        <taxon>Flavobacteriales</taxon>
        <taxon>Flavobacteriaceae</taxon>
        <taxon>Psychroflexus</taxon>
    </lineage>
</organism>
<protein>
    <submittedName>
        <fullName evidence="1">Uncharacterized protein</fullName>
    </submittedName>
</protein>
<proteinExistence type="predicted"/>
<evidence type="ECO:0000313" key="2">
    <source>
        <dbReference type="Proteomes" id="UP000008514"/>
    </source>
</evidence>
<dbReference type="AlphaFoldDB" id="K4IDZ9"/>
<dbReference type="HOGENOM" id="CLU_2082899_0_0_10"/>
<dbReference type="Proteomes" id="UP000008514">
    <property type="component" value="Chromosome"/>
</dbReference>
<dbReference type="STRING" id="313595.P700755_000297"/>
<reference evidence="1" key="2">
    <citation type="submission" date="2012-09" db="EMBL/GenBank/DDBJ databases">
        <title>The complete sequence of Psychroflexus torquis an extreme psychrophile from sea-ice that is stimulated by light.</title>
        <authorList>
            <person name="Feng S."/>
            <person name="Powell S.M."/>
            <person name="Bowman J.P."/>
        </authorList>
    </citation>
    <scope>NUCLEOTIDE SEQUENCE [LARGE SCALE GENOMIC DNA]</scope>
    <source>
        <strain evidence="1">ATCC 700755</strain>
    </source>
</reference>
<dbReference type="EMBL" id="CP003879">
    <property type="protein sequence ID" value="AFU67336.1"/>
    <property type="molecule type" value="Genomic_DNA"/>
</dbReference>
<keyword evidence="2" id="KW-1185">Reference proteome</keyword>
<dbReference type="RefSeq" id="WP_015022955.1">
    <property type="nucleotide sequence ID" value="NC_018721.1"/>
</dbReference>